<comment type="caution">
    <text evidence="4">The sequence shown here is derived from an EMBL/GenBank/DDBJ whole genome shotgun (WGS) entry which is preliminary data.</text>
</comment>
<dbReference type="PANTHER" id="PTHR47572:SF4">
    <property type="entry name" value="LACTONASE DRP35"/>
    <property type="match status" value="1"/>
</dbReference>
<accession>A0A4R5D8N5</accession>
<dbReference type="GO" id="GO:0016787">
    <property type="term" value="F:hydrolase activity"/>
    <property type="evidence" value="ECO:0007669"/>
    <property type="project" value="UniProtKB-KW"/>
</dbReference>
<sequence>MTIEVFFDGLLSEPRLDHPEGVAVHPDGSVWCGGERGQIYRIEDGRIEQVASTGGFCLGLAFDSQANLYVCDLAHAALFRLPAHSDRPERFADGADGRRFVGPNFPAVDAADRVLVSDNGHADRAGPGIFAFEPDGAGRLWHAGPFHFANGLAFDADDTVLYVAETWARRVTAIDVRPDGSAGRSHVVVELPGMLPDGLAVDARGRLVVTCYEPSRLLSVDPNTGDWSVLAEDPDAHLLCHPTNAAFQGDALLVANLGRWHLSRIPGVGTGLPLPAFRRPLP</sequence>
<evidence type="ECO:0000259" key="3">
    <source>
        <dbReference type="Pfam" id="PF08450"/>
    </source>
</evidence>
<organism evidence="4 5">
    <name type="scientific">Jiangella asiatica</name>
    <dbReference type="NCBI Taxonomy" id="2530372"/>
    <lineage>
        <taxon>Bacteria</taxon>
        <taxon>Bacillati</taxon>
        <taxon>Actinomycetota</taxon>
        <taxon>Actinomycetes</taxon>
        <taxon>Jiangellales</taxon>
        <taxon>Jiangellaceae</taxon>
        <taxon>Jiangella</taxon>
    </lineage>
</organism>
<evidence type="ECO:0000313" key="4">
    <source>
        <dbReference type="EMBL" id="TDE09929.1"/>
    </source>
</evidence>
<dbReference type="PANTHER" id="PTHR47572">
    <property type="entry name" value="LIPOPROTEIN-RELATED"/>
    <property type="match status" value="1"/>
</dbReference>
<name>A0A4R5D8N5_9ACTN</name>
<dbReference type="AlphaFoldDB" id="A0A4R5D8N5"/>
<gene>
    <name evidence="4" type="ORF">E1269_13225</name>
</gene>
<dbReference type="InterPro" id="IPR011042">
    <property type="entry name" value="6-blade_b-propeller_TolB-like"/>
</dbReference>
<reference evidence="4 5" key="1">
    <citation type="submission" date="2019-03" db="EMBL/GenBank/DDBJ databases">
        <title>Draft genome sequences of novel Actinobacteria.</title>
        <authorList>
            <person name="Sahin N."/>
            <person name="Ay H."/>
            <person name="Saygin H."/>
        </authorList>
    </citation>
    <scope>NUCLEOTIDE SEQUENCE [LARGE SCALE GENOMIC DNA]</scope>
    <source>
        <strain evidence="4 5">5K138</strain>
    </source>
</reference>
<evidence type="ECO:0000256" key="1">
    <source>
        <dbReference type="ARBA" id="ARBA00008853"/>
    </source>
</evidence>
<keyword evidence="5" id="KW-1185">Reference proteome</keyword>
<dbReference type="Proteomes" id="UP000294739">
    <property type="component" value="Unassembled WGS sequence"/>
</dbReference>
<dbReference type="InParanoid" id="A0A4R5D8N5"/>
<comment type="similarity">
    <text evidence="1">Belongs to the SMP-30/CGR1 family.</text>
</comment>
<protein>
    <submittedName>
        <fullName evidence="4">SMP-30/gluconolactonase/LRE family protein</fullName>
    </submittedName>
</protein>
<keyword evidence="2" id="KW-0378">Hydrolase</keyword>
<dbReference type="InterPro" id="IPR013658">
    <property type="entry name" value="SGL"/>
</dbReference>
<dbReference type="InterPro" id="IPR051262">
    <property type="entry name" value="SMP-30/CGR1_Lactonase"/>
</dbReference>
<evidence type="ECO:0000313" key="5">
    <source>
        <dbReference type="Proteomes" id="UP000294739"/>
    </source>
</evidence>
<dbReference type="EMBL" id="SMKZ01000016">
    <property type="protein sequence ID" value="TDE09929.1"/>
    <property type="molecule type" value="Genomic_DNA"/>
</dbReference>
<evidence type="ECO:0000256" key="2">
    <source>
        <dbReference type="ARBA" id="ARBA00022801"/>
    </source>
</evidence>
<dbReference type="OrthoDB" id="3332247at2"/>
<proteinExistence type="inferred from homology"/>
<dbReference type="SUPFAM" id="SSF63829">
    <property type="entry name" value="Calcium-dependent phosphotriesterase"/>
    <property type="match status" value="1"/>
</dbReference>
<feature type="domain" description="SMP-30/Gluconolactonase/LRE-like region" evidence="3">
    <location>
        <begin position="20"/>
        <end position="250"/>
    </location>
</feature>
<dbReference type="RefSeq" id="WP_131895178.1">
    <property type="nucleotide sequence ID" value="NZ_SMKZ01000016.1"/>
</dbReference>
<dbReference type="Gene3D" id="2.120.10.30">
    <property type="entry name" value="TolB, C-terminal domain"/>
    <property type="match status" value="1"/>
</dbReference>
<dbReference type="Pfam" id="PF08450">
    <property type="entry name" value="SGL"/>
    <property type="match status" value="1"/>
</dbReference>